<dbReference type="Pfam" id="PF01850">
    <property type="entry name" value="PIN"/>
    <property type="match status" value="1"/>
</dbReference>
<sequence length="141" mass="15776">MTDFVLDNSVTMRWVSETQKVQDQEYAERVLKSLIESDALVPNLWHLEVVNISLGMERRGELSTADTEGFIAQLENLPIYVDALTSNEAFGRIATLARSYKLSSYDAAYLELAIRESIPLATLDKDLGKAARKAGVDTYFP</sequence>
<dbReference type="InterPro" id="IPR002716">
    <property type="entry name" value="PIN_dom"/>
</dbReference>
<keyword evidence="4" id="KW-1185">Reference proteome</keyword>
<dbReference type="Gene3D" id="3.40.50.1010">
    <property type="entry name" value="5'-nuclease"/>
    <property type="match status" value="1"/>
</dbReference>
<gene>
    <name evidence="3" type="ORF">NX720_09240</name>
</gene>
<dbReference type="Proteomes" id="UP001163255">
    <property type="component" value="Chromosome"/>
</dbReference>
<dbReference type="InterPro" id="IPR044153">
    <property type="entry name" value="PIN_Pae0151-like"/>
</dbReference>
<evidence type="ECO:0000313" key="3">
    <source>
        <dbReference type="EMBL" id="UYM18070.1"/>
    </source>
</evidence>
<dbReference type="PANTHER" id="PTHR35901">
    <property type="entry name" value="RIBONUCLEASE VAPC3"/>
    <property type="match status" value="1"/>
</dbReference>
<name>A0ABY6GZ54_9GAMM</name>
<dbReference type="CDD" id="cd09873">
    <property type="entry name" value="PIN_Pae0151-like"/>
    <property type="match status" value="1"/>
</dbReference>
<reference evidence="3" key="1">
    <citation type="submission" date="2022-10" db="EMBL/GenBank/DDBJ databases">
        <title>Completed Genome Sequence of two octocoral isolated bacterium, Endozoicomonas euniceicola EF212T and Endozoicomonas gorgoniicola PS125T.</title>
        <authorList>
            <person name="Chiou Y.-J."/>
            <person name="Chen Y.-H."/>
        </authorList>
    </citation>
    <scope>NUCLEOTIDE SEQUENCE</scope>
    <source>
        <strain evidence="3">EF212</strain>
    </source>
</reference>
<feature type="domain" description="PIN" evidence="2">
    <location>
        <begin position="5"/>
        <end position="132"/>
    </location>
</feature>
<dbReference type="InterPro" id="IPR029060">
    <property type="entry name" value="PIN-like_dom_sf"/>
</dbReference>
<evidence type="ECO:0000313" key="4">
    <source>
        <dbReference type="Proteomes" id="UP001163255"/>
    </source>
</evidence>
<evidence type="ECO:0000256" key="1">
    <source>
        <dbReference type="ARBA" id="ARBA00022842"/>
    </source>
</evidence>
<accession>A0ABY6GZ54</accession>
<proteinExistence type="predicted"/>
<organism evidence="3 4">
    <name type="scientific">Endozoicomonas euniceicola</name>
    <dbReference type="NCBI Taxonomy" id="1234143"/>
    <lineage>
        <taxon>Bacteria</taxon>
        <taxon>Pseudomonadati</taxon>
        <taxon>Pseudomonadota</taxon>
        <taxon>Gammaproteobacteria</taxon>
        <taxon>Oceanospirillales</taxon>
        <taxon>Endozoicomonadaceae</taxon>
        <taxon>Endozoicomonas</taxon>
    </lineage>
</organism>
<protein>
    <submittedName>
        <fullName evidence="3">Type II toxin-antitoxin system VapC family toxin</fullName>
    </submittedName>
</protein>
<dbReference type="InterPro" id="IPR051619">
    <property type="entry name" value="TypeII_TA_RNase_PINc/VapC"/>
</dbReference>
<dbReference type="EMBL" id="CP103300">
    <property type="protein sequence ID" value="UYM18070.1"/>
    <property type="molecule type" value="Genomic_DNA"/>
</dbReference>
<dbReference type="PANTHER" id="PTHR35901:SF1">
    <property type="entry name" value="EXONUCLEASE VAPC9"/>
    <property type="match status" value="1"/>
</dbReference>
<dbReference type="RefSeq" id="WP_262600839.1">
    <property type="nucleotide sequence ID" value="NZ_CP103300.1"/>
</dbReference>
<evidence type="ECO:0000259" key="2">
    <source>
        <dbReference type="Pfam" id="PF01850"/>
    </source>
</evidence>
<dbReference type="SUPFAM" id="SSF88723">
    <property type="entry name" value="PIN domain-like"/>
    <property type="match status" value="1"/>
</dbReference>
<keyword evidence="1" id="KW-0460">Magnesium</keyword>